<accession>A0A7X0MH81</accession>
<proteinExistence type="predicted"/>
<evidence type="ECO:0000313" key="3">
    <source>
        <dbReference type="Proteomes" id="UP000565576"/>
    </source>
</evidence>
<protein>
    <submittedName>
        <fullName evidence="2">Uncharacterized protein</fullName>
    </submittedName>
</protein>
<keyword evidence="1" id="KW-1133">Transmembrane helix</keyword>
<reference evidence="2 3" key="1">
    <citation type="submission" date="2020-08" db="EMBL/GenBank/DDBJ databases">
        <title>Genomic Encyclopedia of Type Strains, Phase IV (KMG-V): Genome sequencing to study the core and pangenomes of soil and plant-associated prokaryotes.</title>
        <authorList>
            <person name="Whitman W."/>
        </authorList>
    </citation>
    <scope>NUCLEOTIDE SEQUENCE [LARGE SCALE GENOMIC DNA]</scope>
    <source>
        <strain evidence="2 3">SEMIA 4060</strain>
    </source>
</reference>
<name>A0A7X0MH81_9HYPH</name>
<evidence type="ECO:0000313" key="2">
    <source>
        <dbReference type="EMBL" id="MBB6488828.1"/>
    </source>
</evidence>
<dbReference type="Proteomes" id="UP000565576">
    <property type="component" value="Unassembled WGS sequence"/>
</dbReference>
<comment type="caution">
    <text evidence="2">The sequence shown here is derived from an EMBL/GenBank/DDBJ whole genome shotgun (WGS) entry which is preliminary data.</text>
</comment>
<sequence length="52" mass="5861">MLRLFSVAPAIVYVAALLFVVLSMLIVQPSRVSKPLSLHCENARYSDCRLLR</sequence>
<keyword evidence="1" id="KW-0812">Transmembrane</keyword>
<dbReference type="AlphaFoldDB" id="A0A7X0MH81"/>
<keyword evidence="1" id="KW-0472">Membrane</keyword>
<gene>
    <name evidence="2" type="ORF">GGD46_006151</name>
</gene>
<dbReference type="EMBL" id="JACHBG010000027">
    <property type="protein sequence ID" value="MBB6488828.1"/>
    <property type="molecule type" value="Genomic_DNA"/>
</dbReference>
<dbReference type="RefSeq" id="WP_184710591.1">
    <property type="nucleotide sequence ID" value="NZ_JACHBG010000027.1"/>
</dbReference>
<feature type="transmembrane region" description="Helical" evidence="1">
    <location>
        <begin position="6"/>
        <end position="27"/>
    </location>
</feature>
<evidence type="ECO:0000256" key="1">
    <source>
        <dbReference type="SAM" id="Phobius"/>
    </source>
</evidence>
<organism evidence="2 3">
    <name type="scientific">Rhizobium lusitanum</name>
    <dbReference type="NCBI Taxonomy" id="293958"/>
    <lineage>
        <taxon>Bacteria</taxon>
        <taxon>Pseudomonadati</taxon>
        <taxon>Pseudomonadota</taxon>
        <taxon>Alphaproteobacteria</taxon>
        <taxon>Hyphomicrobiales</taxon>
        <taxon>Rhizobiaceae</taxon>
        <taxon>Rhizobium/Agrobacterium group</taxon>
        <taxon>Rhizobium</taxon>
    </lineage>
</organism>